<dbReference type="Pfam" id="PF07394">
    <property type="entry name" value="DUF1501"/>
    <property type="match status" value="1"/>
</dbReference>
<dbReference type="Proteomes" id="UP000595663">
    <property type="component" value="Chromosome"/>
</dbReference>
<dbReference type="AlphaFoldDB" id="A0A7R6PDB6"/>
<dbReference type="EMBL" id="AP014545">
    <property type="protein sequence ID" value="BBB27937.1"/>
    <property type="molecule type" value="Genomic_DNA"/>
</dbReference>
<keyword evidence="2" id="KW-1185">Reference proteome</keyword>
<evidence type="ECO:0000313" key="2">
    <source>
        <dbReference type="Proteomes" id="UP000595663"/>
    </source>
</evidence>
<dbReference type="InterPro" id="IPR010869">
    <property type="entry name" value="DUF1501"/>
</dbReference>
<dbReference type="OrthoDB" id="9779968at2"/>
<name>A0A7R6PDB6_9GAMM</name>
<evidence type="ECO:0000313" key="1">
    <source>
        <dbReference type="EMBL" id="BBB27937.1"/>
    </source>
</evidence>
<reference evidence="1 2" key="1">
    <citation type="journal article" date="2008" name="Int. J. Syst. Evol. Microbiol.">
        <title>Amphritea japonica sp. nov. and Amphritea balenae sp. nov., isolated from the sediment adjacent to sperm whale carcasses off Kagoshima, Japan.</title>
        <authorList>
            <person name="Miyazaki M."/>
            <person name="Nogi Y."/>
            <person name="Fujiwara Y."/>
            <person name="Kawato M."/>
            <person name="Nagahama T."/>
            <person name="Kubokawa K."/>
            <person name="Horikoshi K."/>
        </authorList>
    </citation>
    <scope>NUCLEOTIDE SEQUENCE [LARGE SCALE GENOMIC DNA]</scope>
    <source>
        <strain evidence="1 2">ATCC BAA-1530</strain>
    </source>
</reference>
<accession>A0A7R6PDB6</accession>
<protein>
    <recommendedName>
        <fullName evidence="3">DUF1501 domain-containing protein</fullName>
    </recommendedName>
</protein>
<dbReference type="KEGG" id="ajp:AMJAP_3352"/>
<dbReference type="PANTHER" id="PTHR43737">
    <property type="entry name" value="BLL7424 PROTEIN"/>
    <property type="match status" value="1"/>
</dbReference>
<gene>
    <name evidence="1" type="ORF">AMJAP_3352</name>
</gene>
<dbReference type="PANTHER" id="PTHR43737:SF1">
    <property type="entry name" value="DUF1501 DOMAIN-CONTAINING PROTEIN"/>
    <property type="match status" value="1"/>
</dbReference>
<proteinExistence type="predicted"/>
<organism evidence="1 2">
    <name type="scientific">Amphritea japonica ATCC BAA-1530</name>
    <dbReference type="NCBI Taxonomy" id="1278309"/>
    <lineage>
        <taxon>Bacteria</taxon>
        <taxon>Pseudomonadati</taxon>
        <taxon>Pseudomonadota</taxon>
        <taxon>Gammaproteobacteria</taxon>
        <taxon>Oceanospirillales</taxon>
        <taxon>Oceanospirillaceae</taxon>
        <taxon>Amphritea</taxon>
    </lineage>
</organism>
<sequence>MIMLSGIGRRQFIQACSLLTLGFTTPISFANSIKDPRLVVIILRGGMDGLAAVPAYGDPFYRSSRGKLALNTPRMAEGAIDLDGFFGLNPNFKSLAKLYRRQEALVFQAIAPPYAQRSHFYAQDVLETGLTAPLGHSSGWLYRALTGLTAGRSPEQYAYSLGAGIPRIVQGQVPVGAWAPDRLPDPDEDTLERLMALYEQDSYLGPKLQAGFNADQMINSMGGKLKGRNNLSTVAKAAARFITRIDGPRIAVMDSSGWDTHAWQGTTKGRLANRFRELDTVLENLMHDMGSVWQQTAVLVVTEFGRTVAVNGTSGTDHGVGSAAFLLGGAVRGGRVESDWPGLAKNQLFEGRDIQPTLDMRALFAGVLHQHMGLDRNFVEDVVFPGFRDQVRGLFRTG</sequence>
<evidence type="ECO:0008006" key="3">
    <source>
        <dbReference type="Google" id="ProtNLM"/>
    </source>
</evidence>